<keyword evidence="1" id="KW-0732">Signal</keyword>
<name>M3XU92_MUSPF</name>
<evidence type="ECO:0000256" key="1">
    <source>
        <dbReference type="SAM" id="SignalP"/>
    </source>
</evidence>
<reference evidence="2" key="1">
    <citation type="submission" date="2024-06" db="UniProtKB">
        <authorList>
            <consortium name="Ensembl"/>
        </authorList>
    </citation>
    <scope>IDENTIFICATION</scope>
</reference>
<dbReference type="Ensembl" id="ENSMPUT00000002697.1">
    <property type="protein sequence ID" value="ENSMPUP00000002642.1"/>
    <property type="gene ID" value="ENSMPUG00000002671.1"/>
</dbReference>
<protein>
    <submittedName>
        <fullName evidence="2">Uncharacterized protein</fullName>
    </submittedName>
</protein>
<dbReference type="AlphaFoldDB" id="M3XU92"/>
<proteinExistence type="predicted"/>
<dbReference type="InParanoid" id="M3XU92"/>
<accession>M3XU92</accession>
<evidence type="ECO:0000313" key="2">
    <source>
        <dbReference type="Ensembl" id="ENSMPUP00000002642.1"/>
    </source>
</evidence>
<dbReference type="EMBL" id="AEYP01054215">
    <property type="status" value="NOT_ANNOTATED_CDS"/>
    <property type="molecule type" value="Genomic_DNA"/>
</dbReference>
<sequence>GKINCVLSFISCGITRSLFCYCCFSAPLTDKPPKLLYPMESKLTIQETQLDTAIIKLSESFIMTEVYQHRNMQ</sequence>
<feature type="signal peptide" evidence="1">
    <location>
        <begin position="1"/>
        <end position="20"/>
    </location>
</feature>
<feature type="chain" id="PRO_5004043930" evidence="1">
    <location>
        <begin position="21"/>
        <end position="73"/>
    </location>
</feature>
<organism evidence="2">
    <name type="scientific">Mustela putorius furo</name>
    <name type="common">European domestic ferret</name>
    <name type="synonym">Mustela furo</name>
    <dbReference type="NCBI Taxonomy" id="9669"/>
    <lineage>
        <taxon>Eukaryota</taxon>
        <taxon>Metazoa</taxon>
        <taxon>Chordata</taxon>
        <taxon>Craniata</taxon>
        <taxon>Vertebrata</taxon>
        <taxon>Euteleostomi</taxon>
        <taxon>Mammalia</taxon>
        <taxon>Eutheria</taxon>
        <taxon>Laurasiatheria</taxon>
        <taxon>Carnivora</taxon>
        <taxon>Caniformia</taxon>
        <taxon>Musteloidea</taxon>
        <taxon>Mustelidae</taxon>
        <taxon>Mustelinae</taxon>
        <taxon>Mustela</taxon>
    </lineage>
</organism>
<dbReference type="HOGENOM" id="CLU_2711376_0_0_1"/>